<keyword evidence="10" id="KW-1185">Reference proteome</keyword>
<dbReference type="Pfam" id="PF00528">
    <property type="entry name" value="BPD_transp_1"/>
    <property type="match status" value="1"/>
</dbReference>
<dbReference type="InterPro" id="IPR000515">
    <property type="entry name" value="MetI-like"/>
</dbReference>
<evidence type="ECO:0000313" key="9">
    <source>
        <dbReference type="EMBL" id="ELY92344.1"/>
    </source>
</evidence>
<evidence type="ECO:0000256" key="3">
    <source>
        <dbReference type="ARBA" id="ARBA00022475"/>
    </source>
</evidence>
<dbReference type="AlphaFoldDB" id="M0A140"/>
<feature type="transmembrane region" description="Helical" evidence="7">
    <location>
        <begin position="191"/>
        <end position="212"/>
    </location>
</feature>
<feature type="transmembrane region" description="Helical" evidence="7">
    <location>
        <begin position="105"/>
        <end position="126"/>
    </location>
</feature>
<dbReference type="GO" id="GO:0055085">
    <property type="term" value="P:transmembrane transport"/>
    <property type="evidence" value="ECO:0007669"/>
    <property type="project" value="InterPro"/>
</dbReference>
<dbReference type="OrthoDB" id="45815at2157"/>
<dbReference type="InterPro" id="IPR050809">
    <property type="entry name" value="UgpAE/MalFG_permease"/>
</dbReference>
<organism evidence="9 10">
    <name type="scientific">Natrialba taiwanensis DSM 12281</name>
    <dbReference type="NCBI Taxonomy" id="1230458"/>
    <lineage>
        <taxon>Archaea</taxon>
        <taxon>Methanobacteriati</taxon>
        <taxon>Methanobacteriota</taxon>
        <taxon>Stenosarchaea group</taxon>
        <taxon>Halobacteria</taxon>
        <taxon>Halobacteriales</taxon>
        <taxon>Natrialbaceae</taxon>
        <taxon>Natrialba</taxon>
    </lineage>
</organism>
<comment type="caution">
    <text evidence="9">The sequence shown here is derived from an EMBL/GenBank/DDBJ whole genome shotgun (WGS) entry which is preliminary data.</text>
</comment>
<feature type="transmembrane region" description="Helical" evidence="7">
    <location>
        <begin position="296"/>
        <end position="315"/>
    </location>
</feature>
<evidence type="ECO:0000256" key="4">
    <source>
        <dbReference type="ARBA" id="ARBA00022692"/>
    </source>
</evidence>
<evidence type="ECO:0000256" key="2">
    <source>
        <dbReference type="ARBA" id="ARBA00022448"/>
    </source>
</evidence>
<feature type="transmembrane region" description="Helical" evidence="7">
    <location>
        <begin position="138"/>
        <end position="158"/>
    </location>
</feature>
<protein>
    <submittedName>
        <fullName evidence="9">Sugar ABC transporter permease</fullName>
    </submittedName>
</protein>
<dbReference type="STRING" id="1230458.C484_09236"/>
<dbReference type="GO" id="GO:0005886">
    <property type="term" value="C:plasma membrane"/>
    <property type="evidence" value="ECO:0007669"/>
    <property type="project" value="UniProtKB-SubCell"/>
</dbReference>
<feature type="transmembrane region" description="Helical" evidence="7">
    <location>
        <begin position="245"/>
        <end position="268"/>
    </location>
</feature>
<keyword evidence="5 7" id="KW-1133">Transmembrane helix</keyword>
<feature type="transmembrane region" description="Helical" evidence="7">
    <location>
        <begin position="37"/>
        <end position="62"/>
    </location>
</feature>
<dbReference type="PROSITE" id="PS50928">
    <property type="entry name" value="ABC_TM1"/>
    <property type="match status" value="1"/>
</dbReference>
<keyword evidence="2 7" id="KW-0813">Transport</keyword>
<dbReference type="Gene3D" id="1.10.3720.10">
    <property type="entry name" value="MetI-like"/>
    <property type="match status" value="1"/>
</dbReference>
<feature type="domain" description="ABC transmembrane type-1" evidence="8">
    <location>
        <begin position="101"/>
        <end position="314"/>
    </location>
</feature>
<dbReference type="PANTHER" id="PTHR43227:SF7">
    <property type="entry name" value="ARABINOOLIGOSACCHARIDES TRANSPORT SYSTEM PERMEASE PROTEIN ARAP"/>
    <property type="match status" value="1"/>
</dbReference>
<evidence type="ECO:0000313" key="10">
    <source>
        <dbReference type="Proteomes" id="UP000011648"/>
    </source>
</evidence>
<dbReference type="SUPFAM" id="SSF161098">
    <property type="entry name" value="MetI-like"/>
    <property type="match status" value="1"/>
</dbReference>
<proteinExistence type="inferred from homology"/>
<dbReference type="PATRIC" id="fig|1230458.4.peg.1852"/>
<dbReference type="PANTHER" id="PTHR43227">
    <property type="entry name" value="BLL4140 PROTEIN"/>
    <property type="match status" value="1"/>
</dbReference>
<feature type="transmembrane region" description="Helical" evidence="7">
    <location>
        <begin position="164"/>
        <end position="184"/>
    </location>
</feature>
<evidence type="ECO:0000259" key="8">
    <source>
        <dbReference type="PROSITE" id="PS50928"/>
    </source>
</evidence>
<evidence type="ECO:0000256" key="1">
    <source>
        <dbReference type="ARBA" id="ARBA00004651"/>
    </source>
</evidence>
<comment type="subcellular location">
    <subcellularLocation>
        <location evidence="1 7">Cell membrane</location>
        <topology evidence="1 7">Multi-pass membrane protein</topology>
    </subcellularLocation>
</comment>
<name>M0A140_9EURY</name>
<accession>M0A140</accession>
<evidence type="ECO:0000256" key="5">
    <source>
        <dbReference type="ARBA" id="ARBA00022989"/>
    </source>
</evidence>
<dbReference type="InterPro" id="IPR035906">
    <property type="entry name" value="MetI-like_sf"/>
</dbReference>
<reference evidence="9 10" key="1">
    <citation type="journal article" date="2014" name="PLoS Genet.">
        <title>Phylogenetically driven sequencing of extremely halophilic archaea reveals strategies for static and dynamic osmo-response.</title>
        <authorList>
            <person name="Becker E.A."/>
            <person name="Seitzer P.M."/>
            <person name="Tritt A."/>
            <person name="Larsen D."/>
            <person name="Krusor M."/>
            <person name="Yao A.I."/>
            <person name="Wu D."/>
            <person name="Madern D."/>
            <person name="Eisen J.A."/>
            <person name="Darling A.E."/>
            <person name="Facciotti M.T."/>
        </authorList>
    </citation>
    <scope>NUCLEOTIDE SEQUENCE [LARGE SCALE GENOMIC DNA]</scope>
    <source>
        <strain evidence="9 10">DSM 12281</strain>
    </source>
</reference>
<gene>
    <name evidence="9" type="ORF">C484_09236</name>
</gene>
<dbReference type="Proteomes" id="UP000011648">
    <property type="component" value="Unassembled WGS sequence"/>
</dbReference>
<dbReference type="CDD" id="cd06261">
    <property type="entry name" value="TM_PBP2"/>
    <property type="match status" value="1"/>
</dbReference>
<keyword evidence="6 7" id="KW-0472">Membrane</keyword>
<keyword evidence="4 7" id="KW-0812">Transmembrane</keyword>
<evidence type="ECO:0000256" key="7">
    <source>
        <dbReference type="RuleBase" id="RU363032"/>
    </source>
</evidence>
<comment type="similarity">
    <text evidence="7">Belongs to the binding-protein-dependent transport system permease family.</text>
</comment>
<sequence>MTRTSSRVRSSVAEIEIGRYLPLYNRLSDEQQYAYKLLLPGLLMMLLIHFIPIVWGVLISVLGVDSGYVSQWYEAPFVWLENYRFVLDPRTVVGERFWYSLRQTIIFSVGTLLLTYVLGLTAALLLNQRFKGRFAARTLLLLPWVAPSVVTLLIWRMMFQQQSGIINSLLLSLGVISEPIYWLIGDNTIWTLVLVHSWTQFPLVMIMLYAGLQSIPEQLYEAASIDGAGRWEQFRYITFPQLKPVSAVVVLLMMLWTMINFTSPYILLGAQPPQSGQVSILYIYNFAFSNYQFGRGAAMSVVLFAIAMAMAMLYYKYLFDQDFTEGDR</sequence>
<dbReference type="RefSeq" id="WP_006825608.1">
    <property type="nucleotide sequence ID" value="NZ_AOIL01000031.1"/>
</dbReference>
<dbReference type="EMBL" id="AOIL01000031">
    <property type="protein sequence ID" value="ELY92344.1"/>
    <property type="molecule type" value="Genomic_DNA"/>
</dbReference>
<evidence type="ECO:0000256" key="6">
    <source>
        <dbReference type="ARBA" id="ARBA00023136"/>
    </source>
</evidence>
<keyword evidence="3" id="KW-1003">Cell membrane</keyword>